<organism evidence="2 3">
    <name type="scientific">Megasphaera hexanoica</name>
    <dbReference type="NCBI Taxonomy" id="1675036"/>
    <lineage>
        <taxon>Bacteria</taxon>
        <taxon>Bacillati</taxon>
        <taxon>Bacillota</taxon>
        <taxon>Negativicutes</taxon>
        <taxon>Veillonellales</taxon>
        <taxon>Veillonellaceae</taxon>
        <taxon>Megasphaera</taxon>
    </lineage>
</organism>
<name>A0A848BXW8_9FIRM</name>
<dbReference type="Proteomes" id="UP000591071">
    <property type="component" value="Unassembled WGS sequence"/>
</dbReference>
<evidence type="ECO:0000259" key="1">
    <source>
        <dbReference type="Pfam" id="PF01863"/>
    </source>
</evidence>
<dbReference type="RefSeq" id="WP_150824383.1">
    <property type="nucleotide sequence ID" value="NZ_JABAFG010000005.1"/>
</dbReference>
<dbReference type="InterPro" id="IPR002725">
    <property type="entry name" value="YgjP-like_metallopeptidase"/>
</dbReference>
<proteinExistence type="predicted"/>
<reference evidence="2 3" key="1">
    <citation type="submission" date="2020-04" db="EMBL/GenBank/DDBJ databases">
        <authorList>
            <person name="Hitch T.C.A."/>
            <person name="Wylensek D."/>
            <person name="Clavel T."/>
        </authorList>
    </citation>
    <scope>NUCLEOTIDE SEQUENCE [LARGE SCALE GENOMIC DNA]</scope>
    <source>
        <strain evidence="2 3">Oil-RF-744-FAT-WT-6-1</strain>
    </source>
</reference>
<dbReference type="InterPro" id="IPR053136">
    <property type="entry name" value="UTP_pyrophosphatase-like"/>
</dbReference>
<dbReference type="EMBL" id="JABAFG010000005">
    <property type="protein sequence ID" value="NME27819.1"/>
    <property type="molecule type" value="Genomic_DNA"/>
</dbReference>
<evidence type="ECO:0000313" key="2">
    <source>
        <dbReference type="EMBL" id="NME27819.1"/>
    </source>
</evidence>
<protein>
    <submittedName>
        <fullName evidence="2">M48 family metallopeptidase</fullName>
    </submittedName>
</protein>
<dbReference type="Gene3D" id="3.30.2010.10">
    <property type="entry name" value="Metalloproteases ('zincins'), catalytic domain"/>
    <property type="match status" value="1"/>
</dbReference>
<evidence type="ECO:0000313" key="3">
    <source>
        <dbReference type="Proteomes" id="UP000591071"/>
    </source>
</evidence>
<accession>A0A848BXW8</accession>
<dbReference type="PANTHER" id="PTHR30399:SF1">
    <property type="entry name" value="UTP PYROPHOSPHATASE"/>
    <property type="match status" value="1"/>
</dbReference>
<dbReference type="Pfam" id="PF01863">
    <property type="entry name" value="YgjP-like"/>
    <property type="match status" value="1"/>
</dbReference>
<dbReference type="CDD" id="cd07344">
    <property type="entry name" value="M48_yhfN_like"/>
    <property type="match status" value="1"/>
</dbReference>
<comment type="caution">
    <text evidence="2">The sequence shown here is derived from an EMBL/GenBank/DDBJ whole genome shotgun (WGS) entry which is preliminary data.</text>
</comment>
<dbReference type="AlphaFoldDB" id="A0A848BXW8"/>
<dbReference type="PANTHER" id="PTHR30399">
    <property type="entry name" value="UNCHARACTERIZED PROTEIN YGJP"/>
    <property type="match status" value="1"/>
</dbReference>
<sequence length="239" mass="27773">MPRSAQCHFQNGTLSFSYELTRKAVKNINLRIRRDGSIHVSAPSFVSKDRIDAFLLRETPFIVKTLSQIEKKPVFRLNTGDVLYIHGRPLTLRVVPGPAGKVYEKGDILYMETSHGDEESQRAHLYHQYLRQQAGTLFAASIARIYPRLQPYGVPLPTVTLRRMRSRWGSCTPARKRISLNTYLAVMPDGCIDQVVLHELCHFLECNHSSRFYGWMNRFMPDWKVWRQELVRYAPYCNI</sequence>
<feature type="domain" description="YgjP-like metallopeptidase" evidence="1">
    <location>
        <begin position="26"/>
        <end position="232"/>
    </location>
</feature>
<gene>
    <name evidence="2" type="ORF">HF872_04170</name>
</gene>